<dbReference type="AlphaFoldDB" id="Q4SLH1"/>
<comment type="subcellular location">
    <subcellularLocation>
        <location evidence="2">Cell junction</location>
        <location evidence="2">Gap junction</location>
    </subcellularLocation>
    <subcellularLocation>
        <location evidence="1">Cytoplasm</location>
        <location evidence="1">Cytoskeleton</location>
        <location evidence="1">Spindle</location>
    </subcellularLocation>
</comment>
<dbReference type="GO" id="GO:0051301">
    <property type="term" value="P:cell division"/>
    <property type="evidence" value="ECO:0007669"/>
    <property type="project" value="UniProtKB-KW"/>
</dbReference>
<evidence type="ECO:0000256" key="10">
    <source>
        <dbReference type="ARBA" id="ARBA00023054"/>
    </source>
</evidence>
<reference evidence="18" key="1">
    <citation type="journal article" date="2004" name="Nature">
        <title>Genome duplication in the teleost fish Tetraodon nigroviridis reveals the early vertebrate proto-karyotype.</title>
        <authorList>
            <person name="Jaillon O."/>
            <person name="Aury J.-M."/>
            <person name="Brunet F."/>
            <person name="Petit J.-L."/>
            <person name="Stange-Thomann N."/>
            <person name="Mauceli E."/>
            <person name="Bouneau L."/>
            <person name="Fischer C."/>
            <person name="Ozouf-Costaz C."/>
            <person name="Bernot A."/>
            <person name="Nicaud S."/>
            <person name="Jaffe D."/>
            <person name="Fisher S."/>
            <person name="Lutfalla G."/>
            <person name="Dossat C."/>
            <person name="Segurens B."/>
            <person name="Dasilva C."/>
            <person name="Salanoubat M."/>
            <person name="Levy M."/>
            <person name="Boudet N."/>
            <person name="Castellano S."/>
            <person name="Anthouard V."/>
            <person name="Jubin C."/>
            <person name="Castelli V."/>
            <person name="Katinka M."/>
            <person name="Vacherie B."/>
            <person name="Biemont C."/>
            <person name="Skalli Z."/>
            <person name="Cattolico L."/>
            <person name="Poulain J."/>
            <person name="De Berardinis V."/>
            <person name="Cruaud C."/>
            <person name="Duprat S."/>
            <person name="Brottier P."/>
            <person name="Coutanceau J.-P."/>
            <person name="Gouzy J."/>
            <person name="Parra G."/>
            <person name="Lardier G."/>
            <person name="Chapple C."/>
            <person name="McKernan K.J."/>
            <person name="McEwan P."/>
            <person name="Bosak S."/>
            <person name="Kellis M."/>
            <person name="Volff J.-N."/>
            <person name="Guigo R."/>
            <person name="Zody M.C."/>
            <person name="Mesirov J."/>
            <person name="Lindblad-Toh K."/>
            <person name="Birren B."/>
            <person name="Nusbaum C."/>
            <person name="Kahn D."/>
            <person name="Robinson-Rechavi M."/>
            <person name="Laudet V."/>
            <person name="Schachter V."/>
            <person name="Quetier F."/>
            <person name="Saurin W."/>
            <person name="Scarpelli C."/>
            <person name="Wincker P."/>
            <person name="Lander E.S."/>
            <person name="Weissenbach J."/>
            <person name="Roest Crollius H."/>
        </authorList>
    </citation>
    <scope>NUCLEOTIDE SEQUENCE [LARGE SCALE GENOMIC DNA]</scope>
</reference>
<evidence type="ECO:0000256" key="9">
    <source>
        <dbReference type="ARBA" id="ARBA00022949"/>
    </source>
</evidence>
<dbReference type="InterPro" id="IPR001715">
    <property type="entry name" value="CH_dom"/>
</dbReference>
<comment type="function">
    <text evidence="13">Involved in cytokinesis and spindle organization. May play a role in actin cytoskeleton organization and microtubule stabilization and hence required for proper cell adhesion and migration.</text>
</comment>
<evidence type="ECO:0000313" key="18">
    <source>
        <dbReference type="EMBL" id="CAF98511.1"/>
    </source>
</evidence>
<feature type="compositionally biased region" description="Low complexity" evidence="16">
    <location>
        <begin position="52"/>
        <end position="65"/>
    </location>
</feature>
<dbReference type="PROSITE" id="PS50021">
    <property type="entry name" value="CH"/>
    <property type="match status" value="1"/>
</dbReference>
<comment type="similarity">
    <text evidence="3">Belongs to the cytospin-A family.</text>
</comment>
<evidence type="ECO:0000256" key="5">
    <source>
        <dbReference type="ARBA" id="ARBA00015657"/>
    </source>
</evidence>
<feature type="region of interest" description="Disordered" evidence="16">
    <location>
        <begin position="44"/>
        <end position="71"/>
    </location>
</feature>
<keyword evidence="8" id="KW-0303">Gap junction</keyword>
<dbReference type="SUPFAM" id="SSF47576">
    <property type="entry name" value="Calponin-homology domain, CH-domain"/>
    <property type="match status" value="1"/>
</dbReference>
<dbReference type="InterPro" id="IPR050540">
    <property type="entry name" value="F-actin_Monoox_Mical"/>
</dbReference>
<accession>Q4SLH1</accession>
<keyword evidence="9" id="KW-0965">Cell junction</keyword>
<dbReference type="Gene3D" id="1.10.418.10">
    <property type="entry name" value="Calponin-like domain"/>
    <property type="match status" value="1"/>
</dbReference>
<evidence type="ECO:0000256" key="8">
    <source>
        <dbReference type="ARBA" id="ARBA00022868"/>
    </source>
</evidence>
<keyword evidence="6" id="KW-0963">Cytoplasm</keyword>
<evidence type="ECO:0000256" key="12">
    <source>
        <dbReference type="ARBA" id="ARBA00023306"/>
    </source>
</evidence>
<dbReference type="InterPro" id="IPR036872">
    <property type="entry name" value="CH_dom_sf"/>
</dbReference>
<feature type="non-terminal residue" evidence="18">
    <location>
        <position position="1"/>
    </location>
</feature>
<evidence type="ECO:0000256" key="7">
    <source>
        <dbReference type="ARBA" id="ARBA00022618"/>
    </source>
</evidence>
<sequence length="324" mass="35838">MQKDLKKKKVWGVDLMLFLLFRNFKRPRFELVCPGDEVRVSDWCSGKPQAPPADAGADADPEPAASVKSPVEPFDPVGQIGQSGCPFRWSRPLGSRRSAARSPLSSIPVRATPAAAVSPMQVSAQNLHRKTPFSGVCDASVSVPASHLCIPPPDTLSGCREDLKPSSLMRKSPSLESVIKSSSSFRGQGAPFSYSRFNSKLSVERKDPLAALAREYGGSKRNALLKWCQKKTEGYPNIDVTNFSSSWSDGLAFCALLHTYLPAHIPYQELISHDKVRNLTLAFQAAESIGIRPSLDMEELMRTERPDWQSVMLYVSQIYKYFET</sequence>
<evidence type="ECO:0000256" key="14">
    <source>
        <dbReference type="ARBA" id="ARBA00033100"/>
    </source>
</evidence>
<dbReference type="Pfam" id="PF00307">
    <property type="entry name" value="CH"/>
    <property type="match status" value="1"/>
</dbReference>
<dbReference type="EMBL" id="CAAE01014557">
    <property type="protein sequence ID" value="CAF98511.1"/>
    <property type="molecule type" value="Genomic_DNA"/>
</dbReference>
<reference evidence="18" key="2">
    <citation type="submission" date="2004-02" db="EMBL/GenBank/DDBJ databases">
        <authorList>
            <consortium name="Genoscope"/>
            <consortium name="Whitehead Institute Centre for Genome Research"/>
        </authorList>
    </citation>
    <scope>NUCLEOTIDE SEQUENCE</scope>
</reference>
<feature type="domain" description="Calponin-homology (CH)" evidence="17">
    <location>
        <begin position="218"/>
        <end position="323"/>
    </location>
</feature>
<organism evidence="18">
    <name type="scientific">Tetraodon nigroviridis</name>
    <name type="common">Spotted green pufferfish</name>
    <name type="synonym">Chelonodon nigroviridis</name>
    <dbReference type="NCBI Taxonomy" id="99883"/>
    <lineage>
        <taxon>Eukaryota</taxon>
        <taxon>Metazoa</taxon>
        <taxon>Chordata</taxon>
        <taxon>Craniata</taxon>
        <taxon>Vertebrata</taxon>
        <taxon>Euteleostomi</taxon>
        <taxon>Actinopterygii</taxon>
        <taxon>Neopterygii</taxon>
        <taxon>Teleostei</taxon>
        <taxon>Neoteleostei</taxon>
        <taxon>Acanthomorphata</taxon>
        <taxon>Eupercaria</taxon>
        <taxon>Tetraodontiformes</taxon>
        <taxon>Tetradontoidea</taxon>
        <taxon>Tetraodontidae</taxon>
        <taxon>Tetraodon</taxon>
    </lineage>
</organism>
<evidence type="ECO:0000256" key="6">
    <source>
        <dbReference type="ARBA" id="ARBA00022490"/>
    </source>
</evidence>
<gene>
    <name evidence="18" type="ORF">GSTENG00016245001</name>
</gene>
<keyword evidence="11" id="KW-0206">Cytoskeleton</keyword>
<keyword evidence="12" id="KW-0131">Cell cycle</keyword>
<evidence type="ECO:0000256" key="13">
    <source>
        <dbReference type="ARBA" id="ARBA00025131"/>
    </source>
</evidence>
<comment type="caution">
    <text evidence="18">The sequence shown here is derived from an EMBL/GenBank/DDBJ whole genome shotgun (WGS) entry which is preliminary data.</text>
</comment>
<dbReference type="SMART" id="SM00033">
    <property type="entry name" value="CH"/>
    <property type="match status" value="1"/>
</dbReference>
<dbReference type="PANTHER" id="PTHR23167:SF3">
    <property type="entry name" value="CYTOSPIN-B"/>
    <property type="match status" value="1"/>
</dbReference>
<name>Q4SLH1_TETNG</name>
<evidence type="ECO:0000256" key="4">
    <source>
        <dbReference type="ARBA" id="ARBA00011235"/>
    </source>
</evidence>
<evidence type="ECO:0000256" key="3">
    <source>
        <dbReference type="ARBA" id="ARBA00009452"/>
    </source>
</evidence>
<comment type="subunit">
    <text evidence="4">May interact with both microtubules and actin cytoskeleton.</text>
</comment>
<evidence type="ECO:0000256" key="11">
    <source>
        <dbReference type="ARBA" id="ARBA00023212"/>
    </source>
</evidence>
<evidence type="ECO:0000259" key="17">
    <source>
        <dbReference type="PROSITE" id="PS50021"/>
    </source>
</evidence>
<evidence type="ECO:0000256" key="16">
    <source>
        <dbReference type="SAM" id="MobiDB-lite"/>
    </source>
</evidence>
<evidence type="ECO:0000256" key="2">
    <source>
        <dbReference type="ARBA" id="ARBA00004610"/>
    </source>
</evidence>
<dbReference type="GO" id="GO:0005921">
    <property type="term" value="C:gap junction"/>
    <property type="evidence" value="ECO:0007669"/>
    <property type="project" value="UniProtKB-SubCell"/>
</dbReference>
<dbReference type="FunFam" id="1.10.418.10:FF:000020">
    <property type="entry name" value="Cytospin-A isoform 1"/>
    <property type="match status" value="1"/>
</dbReference>
<keyword evidence="7" id="KW-0132">Cell division</keyword>
<dbReference type="OrthoDB" id="21607at2759"/>
<proteinExistence type="inferred from homology"/>
<dbReference type="PANTHER" id="PTHR23167">
    <property type="entry name" value="CALPONIN HOMOLOGY DOMAIN-CONTAINING PROTEIN DDB_G0272472-RELATED"/>
    <property type="match status" value="1"/>
</dbReference>
<dbReference type="KEGG" id="tng:GSTEN00016245G001"/>
<protein>
    <recommendedName>
        <fullName evidence="5">Cytospin-A</fullName>
    </recommendedName>
    <alternativeName>
        <fullName evidence="15">SPECC1-like protein</fullName>
    </alternativeName>
    <alternativeName>
        <fullName evidence="14">Sperm antigen with calponin homology and coiled-coil domains 1-like</fullName>
    </alternativeName>
</protein>
<evidence type="ECO:0000256" key="15">
    <source>
        <dbReference type="ARBA" id="ARBA00080480"/>
    </source>
</evidence>
<keyword evidence="10" id="KW-0175">Coiled coil</keyword>
<dbReference type="GO" id="GO:0005819">
    <property type="term" value="C:spindle"/>
    <property type="evidence" value="ECO:0007669"/>
    <property type="project" value="UniProtKB-SubCell"/>
</dbReference>
<evidence type="ECO:0000256" key="1">
    <source>
        <dbReference type="ARBA" id="ARBA00004186"/>
    </source>
</evidence>